<evidence type="ECO:0000313" key="2">
    <source>
        <dbReference type="EMBL" id="RST89996.1"/>
    </source>
</evidence>
<sequence length="135" mass="15667">MIEMKIGLKRKTSFLGNDKLLKLIKNGQEYTTLAHNEHKELEVKEESMTLSAQLGFLKSEDHTFSKEDDGKEYTVKVNPNILRMYVTFFTFIFIFPLLFKSWVLGVVILLAYIAFVGVMSRKFYTIEELASGEER</sequence>
<organism evidence="2 3">
    <name type="scientific">Vagococcus humatus</name>
    <dbReference type="NCBI Taxonomy" id="1889241"/>
    <lineage>
        <taxon>Bacteria</taxon>
        <taxon>Bacillati</taxon>
        <taxon>Bacillota</taxon>
        <taxon>Bacilli</taxon>
        <taxon>Lactobacillales</taxon>
        <taxon>Enterococcaceae</taxon>
        <taxon>Vagococcus</taxon>
    </lineage>
</organism>
<accession>A0A3S0GEM2</accession>
<keyword evidence="1" id="KW-0812">Transmembrane</keyword>
<reference evidence="2 3" key="1">
    <citation type="submission" date="2018-03" db="EMBL/GenBank/DDBJ databases">
        <authorList>
            <person name="Gulvik C.A."/>
        </authorList>
    </citation>
    <scope>NUCLEOTIDE SEQUENCE [LARGE SCALE GENOMIC DNA]</scope>
    <source>
        <strain evidence="2 3">JCM 31581</strain>
    </source>
</reference>
<gene>
    <name evidence="2" type="ORF">C7P63_02645</name>
</gene>
<keyword evidence="3" id="KW-1185">Reference proteome</keyword>
<dbReference type="RefSeq" id="WP_125942611.1">
    <property type="nucleotide sequence ID" value="NZ_PXZH01000001.1"/>
</dbReference>
<dbReference type="AlphaFoldDB" id="A0A3S0GEM2"/>
<keyword evidence="1" id="KW-1133">Transmembrane helix</keyword>
<proteinExistence type="predicted"/>
<dbReference type="EMBL" id="PXZH01000001">
    <property type="protein sequence ID" value="RST89996.1"/>
    <property type="molecule type" value="Genomic_DNA"/>
</dbReference>
<name>A0A3S0GEM2_9ENTE</name>
<evidence type="ECO:0000313" key="3">
    <source>
        <dbReference type="Proteomes" id="UP000277864"/>
    </source>
</evidence>
<feature type="transmembrane region" description="Helical" evidence="1">
    <location>
        <begin position="81"/>
        <end position="99"/>
    </location>
</feature>
<comment type="caution">
    <text evidence="2">The sequence shown here is derived from an EMBL/GenBank/DDBJ whole genome shotgun (WGS) entry which is preliminary data.</text>
</comment>
<dbReference type="OrthoDB" id="2192880at2"/>
<dbReference type="Proteomes" id="UP000277864">
    <property type="component" value="Unassembled WGS sequence"/>
</dbReference>
<keyword evidence="1" id="KW-0472">Membrane</keyword>
<feature type="transmembrane region" description="Helical" evidence="1">
    <location>
        <begin position="105"/>
        <end position="124"/>
    </location>
</feature>
<protein>
    <submittedName>
        <fullName evidence="2">Uncharacterized protein</fullName>
    </submittedName>
</protein>
<evidence type="ECO:0000256" key="1">
    <source>
        <dbReference type="SAM" id="Phobius"/>
    </source>
</evidence>